<dbReference type="AlphaFoldDB" id="A0A1C7NW61"/>
<protein>
    <submittedName>
        <fullName evidence="2">ABC transporter substrate-binding protein</fullName>
    </submittedName>
</protein>
<evidence type="ECO:0000313" key="2">
    <source>
        <dbReference type="EMBL" id="OBZ93258.1"/>
    </source>
</evidence>
<comment type="caution">
    <text evidence="2">The sequence shown here is derived from an EMBL/GenBank/DDBJ whole genome shotgun (WGS) entry which is preliminary data.</text>
</comment>
<reference evidence="2 3" key="1">
    <citation type="journal article" date="2016" name="Syst. Appl. Microbiol.">
        <title>Pararhizobium polonicum sp. nov. isolated from tumors on stone fruit rootstocks.</title>
        <authorList>
            <person name="Pulawska J."/>
            <person name="Kuzmanovic N."/>
            <person name="Willems A."/>
            <person name="Pothier J.F."/>
        </authorList>
    </citation>
    <scope>NUCLEOTIDE SEQUENCE [LARGE SCALE GENOMIC DNA]</scope>
    <source>
        <strain evidence="2 3">F5.1</strain>
    </source>
</reference>
<dbReference type="STRING" id="1612624.ADU59_22635"/>
<accession>A0A1C7NW61</accession>
<dbReference type="Gene3D" id="3.40.190.10">
    <property type="entry name" value="Periplasmic binding protein-like II"/>
    <property type="match status" value="2"/>
</dbReference>
<dbReference type="PANTHER" id="PTHR38834:SF3">
    <property type="entry name" value="SOLUTE-BINDING PROTEIN FAMILY 3_N-TERMINAL DOMAIN-CONTAINING PROTEIN"/>
    <property type="match status" value="1"/>
</dbReference>
<evidence type="ECO:0000259" key="1">
    <source>
        <dbReference type="SMART" id="SM00062"/>
    </source>
</evidence>
<evidence type="ECO:0000313" key="3">
    <source>
        <dbReference type="Proteomes" id="UP000093111"/>
    </source>
</evidence>
<dbReference type="EMBL" id="LGLV01000015">
    <property type="protein sequence ID" value="OBZ93258.1"/>
    <property type="molecule type" value="Genomic_DNA"/>
</dbReference>
<organism evidence="2 3">
    <name type="scientific">Pararhizobium polonicum</name>
    <dbReference type="NCBI Taxonomy" id="1612624"/>
    <lineage>
        <taxon>Bacteria</taxon>
        <taxon>Pseudomonadati</taxon>
        <taxon>Pseudomonadota</taxon>
        <taxon>Alphaproteobacteria</taxon>
        <taxon>Hyphomicrobiales</taxon>
        <taxon>Rhizobiaceae</taxon>
        <taxon>Rhizobium/Agrobacterium group</taxon>
        <taxon>Pararhizobium</taxon>
    </lineage>
</organism>
<keyword evidence="3" id="KW-1185">Reference proteome</keyword>
<dbReference type="OrthoDB" id="8587856at2"/>
<dbReference type="SUPFAM" id="SSF53850">
    <property type="entry name" value="Periplasmic binding protein-like II"/>
    <property type="match status" value="1"/>
</dbReference>
<proteinExistence type="predicted"/>
<dbReference type="PATRIC" id="fig|1612624.7.peg.2198"/>
<dbReference type="Pfam" id="PF00497">
    <property type="entry name" value="SBP_bac_3"/>
    <property type="match status" value="1"/>
</dbReference>
<sequence>MRHVIFALVFLLSGTAYAETLKLLTEEYPPYNFHENGTIQGASVEQAELMMKALGIEYSLEILPWARALSITENQPWTCLFTTGHDDERDKRFKWVEPLLIDHMVMVRKAGSGVNPANIEEAKRFTIGTQREDFSANFLTKNNFPKIDLAADMETTVKKLLSDRIDLMMTSKKTFETMRDQGKALESALVLEGKLYGFACNLSLPDDLIVKMQAQLDRLIGNGTQDRIMVKYGLRPNR</sequence>
<dbReference type="SMART" id="SM00062">
    <property type="entry name" value="PBPb"/>
    <property type="match status" value="1"/>
</dbReference>
<dbReference type="RefSeq" id="WP_068956792.1">
    <property type="nucleotide sequence ID" value="NZ_LGLV01000015.1"/>
</dbReference>
<feature type="domain" description="Solute-binding protein family 3/N-terminal" evidence="1">
    <location>
        <begin position="20"/>
        <end position="236"/>
    </location>
</feature>
<name>A0A1C7NW61_9HYPH</name>
<dbReference type="Proteomes" id="UP000093111">
    <property type="component" value="Unassembled WGS sequence"/>
</dbReference>
<dbReference type="InterPro" id="IPR001638">
    <property type="entry name" value="Solute-binding_3/MltF_N"/>
</dbReference>
<dbReference type="PANTHER" id="PTHR38834">
    <property type="entry name" value="PERIPLASMIC SUBSTRATE BINDING PROTEIN FAMILY 3"/>
    <property type="match status" value="1"/>
</dbReference>
<gene>
    <name evidence="2" type="ORF">ADU59_22635</name>
</gene>